<evidence type="ECO:0000313" key="4">
    <source>
        <dbReference type="Proteomes" id="UP000179266"/>
    </source>
</evidence>
<dbReference type="CDD" id="cd06223">
    <property type="entry name" value="PRTases_typeI"/>
    <property type="match status" value="1"/>
</dbReference>
<dbReference type="AlphaFoldDB" id="A0A1F7RWQ5"/>
<dbReference type="SUPFAM" id="SSF53271">
    <property type="entry name" value="PRTase-like"/>
    <property type="match status" value="1"/>
</dbReference>
<dbReference type="Proteomes" id="UP000179266">
    <property type="component" value="Unassembled WGS sequence"/>
</dbReference>
<dbReference type="EMBL" id="MGDD01000174">
    <property type="protein sequence ID" value="OGL45488.1"/>
    <property type="molecule type" value="Genomic_DNA"/>
</dbReference>
<evidence type="ECO:0000313" key="3">
    <source>
        <dbReference type="EMBL" id="OGL45488.1"/>
    </source>
</evidence>
<organism evidence="3 4">
    <name type="scientific">Candidatus Schekmanbacteria bacterium RBG_13_48_7</name>
    <dbReference type="NCBI Taxonomy" id="1817878"/>
    <lineage>
        <taxon>Bacteria</taxon>
        <taxon>Candidatus Schekmaniibacteriota</taxon>
    </lineage>
</organism>
<dbReference type="Pfam" id="PF00156">
    <property type="entry name" value="Pribosyltran"/>
    <property type="match status" value="1"/>
</dbReference>
<feature type="domain" description="Phosphoribosyltransferase" evidence="2">
    <location>
        <begin position="98"/>
        <end position="191"/>
    </location>
</feature>
<dbReference type="PANTHER" id="PTHR47505:SF1">
    <property type="entry name" value="DNA UTILIZATION PROTEIN YHGH"/>
    <property type="match status" value="1"/>
</dbReference>
<name>A0A1F7RWQ5_9BACT</name>
<evidence type="ECO:0000256" key="1">
    <source>
        <dbReference type="ARBA" id="ARBA00008007"/>
    </source>
</evidence>
<dbReference type="InterPro" id="IPR000836">
    <property type="entry name" value="PRTase_dom"/>
</dbReference>
<sequence>MICGRPFIAKWQVPRTCGNCFEQKIYFEKARSCLVYRKDNPVSRLILSFKYGSRFSIGNILGGVLAKYFIEYFGNEFIDIIIPVPLHFFRRFKRGYNQSELLANTLSKHVGLPVFRNTLIRMVRTQPQQGSFSERSRNIKKVFKVIRPKKIIQKNILLIDDVYTTGATVNECAKTLRRNGCKKVFVLTLARADH</sequence>
<gene>
    <name evidence="3" type="ORF">A2161_19410</name>
</gene>
<dbReference type="InterPro" id="IPR051910">
    <property type="entry name" value="ComF/GntX_DNA_util-trans"/>
</dbReference>
<dbReference type="InterPro" id="IPR029057">
    <property type="entry name" value="PRTase-like"/>
</dbReference>
<comment type="similarity">
    <text evidence="1">Belongs to the ComF/GntX family.</text>
</comment>
<proteinExistence type="inferred from homology"/>
<accession>A0A1F7RWQ5</accession>
<dbReference type="Gene3D" id="3.40.50.2020">
    <property type="match status" value="1"/>
</dbReference>
<reference evidence="3 4" key="1">
    <citation type="journal article" date="2016" name="Nat. Commun.">
        <title>Thousands of microbial genomes shed light on interconnected biogeochemical processes in an aquifer system.</title>
        <authorList>
            <person name="Anantharaman K."/>
            <person name="Brown C.T."/>
            <person name="Hug L.A."/>
            <person name="Sharon I."/>
            <person name="Castelle C.J."/>
            <person name="Probst A.J."/>
            <person name="Thomas B.C."/>
            <person name="Singh A."/>
            <person name="Wilkins M.J."/>
            <person name="Karaoz U."/>
            <person name="Brodie E.L."/>
            <person name="Williams K.H."/>
            <person name="Hubbard S.S."/>
            <person name="Banfield J.F."/>
        </authorList>
    </citation>
    <scope>NUCLEOTIDE SEQUENCE [LARGE SCALE GENOMIC DNA]</scope>
</reference>
<evidence type="ECO:0000259" key="2">
    <source>
        <dbReference type="Pfam" id="PF00156"/>
    </source>
</evidence>
<comment type="caution">
    <text evidence="3">The sequence shown here is derived from an EMBL/GenBank/DDBJ whole genome shotgun (WGS) entry which is preliminary data.</text>
</comment>
<protein>
    <recommendedName>
        <fullName evidence="2">Phosphoribosyltransferase domain-containing protein</fullName>
    </recommendedName>
</protein>
<dbReference type="PANTHER" id="PTHR47505">
    <property type="entry name" value="DNA UTILIZATION PROTEIN YHGH"/>
    <property type="match status" value="1"/>
</dbReference>